<reference evidence="1" key="1">
    <citation type="journal article" date="2022" name="bioRxiv">
        <title>Sequencing and chromosome-scale assembly of the giantPleurodeles waltlgenome.</title>
        <authorList>
            <person name="Brown T."/>
            <person name="Elewa A."/>
            <person name="Iarovenko S."/>
            <person name="Subramanian E."/>
            <person name="Araus A.J."/>
            <person name="Petzold A."/>
            <person name="Susuki M."/>
            <person name="Suzuki K.-i.T."/>
            <person name="Hayashi T."/>
            <person name="Toyoda A."/>
            <person name="Oliveira C."/>
            <person name="Osipova E."/>
            <person name="Leigh N.D."/>
            <person name="Simon A."/>
            <person name="Yun M.H."/>
        </authorList>
    </citation>
    <scope>NUCLEOTIDE SEQUENCE</scope>
    <source>
        <strain evidence="1">20211129_DDA</strain>
        <tissue evidence="1">Liver</tissue>
    </source>
</reference>
<dbReference type="Proteomes" id="UP001066276">
    <property type="component" value="Chromosome 3_2"/>
</dbReference>
<sequence>MGRHVYCDAPGPRTGPDAYILSQPRSEVPKIEVRWSEDIRPRWGPPRFSFNVCFARDRPDCSAAAAT</sequence>
<keyword evidence="2" id="KW-1185">Reference proteome</keyword>
<gene>
    <name evidence="1" type="ORF">NDU88_000587</name>
</gene>
<evidence type="ECO:0000313" key="2">
    <source>
        <dbReference type="Proteomes" id="UP001066276"/>
    </source>
</evidence>
<dbReference type="AlphaFoldDB" id="A0AAV7TH76"/>
<organism evidence="1 2">
    <name type="scientific">Pleurodeles waltl</name>
    <name type="common">Iberian ribbed newt</name>
    <dbReference type="NCBI Taxonomy" id="8319"/>
    <lineage>
        <taxon>Eukaryota</taxon>
        <taxon>Metazoa</taxon>
        <taxon>Chordata</taxon>
        <taxon>Craniata</taxon>
        <taxon>Vertebrata</taxon>
        <taxon>Euteleostomi</taxon>
        <taxon>Amphibia</taxon>
        <taxon>Batrachia</taxon>
        <taxon>Caudata</taxon>
        <taxon>Salamandroidea</taxon>
        <taxon>Salamandridae</taxon>
        <taxon>Pleurodelinae</taxon>
        <taxon>Pleurodeles</taxon>
    </lineage>
</organism>
<accession>A0AAV7TH76</accession>
<comment type="caution">
    <text evidence="1">The sequence shown here is derived from an EMBL/GenBank/DDBJ whole genome shotgun (WGS) entry which is preliminary data.</text>
</comment>
<dbReference type="EMBL" id="JANPWB010000006">
    <property type="protein sequence ID" value="KAJ1175299.1"/>
    <property type="molecule type" value="Genomic_DNA"/>
</dbReference>
<name>A0AAV7TH76_PLEWA</name>
<evidence type="ECO:0000313" key="1">
    <source>
        <dbReference type="EMBL" id="KAJ1175299.1"/>
    </source>
</evidence>
<protein>
    <submittedName>
        <fullName evidence="1">Uncharacterized protein</fullName>
    </submittedName>
</protein>
<proteinExistence type="predicted"/>